<dbReference type="STRING" id="1121345.SAMN02745217_02800"/>
<proteinExistence type="predicted"/>
<keyword evidence="3" id="KW-0804">Transcription</keyword>
<keyword evidence="1" id="KW-0805">Transcription regulation</keyword>
<dbReference type="RefSeq" id="WP_330393889.1">
    <property type="nucleotide sequence ID" value="NZ_FRFD01000008.1"/>
</dbReference>
<reference evidence="5 6" key="1">
    <citation type="submission" date="2016-12" db="EMBL/GenBank/DDBJ databases">
        <authorList>
            <person name="Song W.-J."/>
            <person name="Kurnit D.M."/>
        </authorList>
    </citation>
    <scope>NUCLEOTIDE SEQUENCE [LARGE SCALE GENOMIC DNA]</scope>
    <source>
        <strain evidence="5 6">DSM 12503</strain>
    </source>
</reference>
<dbReference type="PRINTS" id="PR00037">
    <property type="entry name" value="HTHLACR"/>
</dbReference>
<dbReference type="SUPFAM" id="SSF46785">
    <property type="entry name" value="Winged helix' DNA-binding domain"/>
    <property type="match status" value="1"/>
</dbReference>
<accession>A0A1M7YDE5</accession>
<dbReference type="AlphaFoldDB" id="A0A1M7YDE5"/>
<dbReference type="InterPro" id="IPR036388">
    <property type="entry name" value="WH-like_DNA-bd_sf"/>
</dbReference>
<dbReference type="PANTHER" id="PTHR30363">
    <property type="entry name" value="HTH-TYPE TRANSCRIPTIONAL REGULATOR SRLR-RELATED"/>
    <property type="match status" value="1"/>
</dbReference>
<organism evidence="5 6">
    <name type="scientific">Anaerocolumna xylanovorans DSM 12503</name>
    <dbReference type="NCBI Taxonomy" id="1121345"/>
    <lineage>
        <taxon>Bacteria</taxon>
        <taxon>Bacillati</taxon>
        <taxon>Bacillota</taxon>
        <taxon>Clostridia</taxon>
        <taxon>Lachnospirales</taxon>
        <taxon>Lachnospiraceae</taxon>
        <taxon>Anaerocolumna</taxon>
    </lineage>
</organism>
<evidence type="ECO:0000313" key="6">
    <source>
        <dbReference type="Proteomes" id="UP000184612"/>
    </source>
</evidence>
<keyword evidence="6" id="KW-1185">Reference proteome</keyword>
<dbReference type="InterPro" id="IPR036390">
    <property type="entry name" value="WH_DNA-bd_sf"/>
</dbReference>
<dbReference type="Gene3D" id="1.10.10.10">
    <property type="entry name" value="Winged helix-like DNA-binding domain superfamily/Winged helix DNA-binding domain"/>
    <property type="match status" value="1"/>
</dbReference>
<name>A0A1M7YDE5_9FIRM</name>
<dbReference type="PROSITE" id="PS00894">
    <property type="entry name" value="HTH_DEOR_1"/>
    <property type="match status" value="1"/>
</dbReference>
<evidence type="ECO:0000256" key="3">
    <source>
        <dbReference type="ARBA" id="ARBA00023163"/>
    </source>
</evidence>
<evidence type="ECO:0000256" key="2">
    <source>
        <dbReference type="ARBA" id="ARBA00023125"/>
    </source>
</evidence>
<evidence type="ECO:0000313" key="5">
    <source>
        <dbReference type="EMBL" id="SHO50596.1"/>
    </source>
</evidence>
<dbReference type="Pfam" id="PF08220">
    <property type="entry name" value="HTH_DeoR"/>
    <property type="match status" value="1"/>
</dbReference>
<keyword evidence="2" id="KW-0238">DNA-binding</keyword>
<dbReference type="PROSITE" id="PS51000">
    <property type="entry name" value="HTH_DEOR_2"/>
    <property type="match status" value="1"/>
</dbReference>
<dbReference type="GO" id="GO:0003677">
    <property type="term" value="F:DNA binding"/>
    <property type="evidence" value="ECO:0007669"/>
    <property type="project" value="UniProtKB-KW"/>
</dbReference>
<dbReference type="SMART" id="SM00420">
    <property type="entry name" value="HTH_DEOR"/>
    <property type="match status" value="1"/>
</dbReference>
<evidence type="ECO:0000259" key="4">
    <source>
        <dbReference type="PROSITE" id="PS51000"/>
    </source>
</evidence>
<dbReference type="Proteomes" id="UP000184612">
    <property type="component" value="Unassembled WGS sequence"/>
</dbReference>
<sequence length="92" mass="10168">MLTLERYSSILDILQKKSIVTVSELTDLLGASESTIRRDLISLDEMGKLRKVHGGATLLEQEYITSEADVPTKTLLNVEEKMAIARYAAGTI</sequence>
<dbReference type="InterPro" id="IPR001034">
    <property type="entry name" value="DeoR_HTH"/>
</dbReference>
<dbReference type="InterPro" id="IPR018356">
    <property type="entry name" value="Tscrpt_reg_HTH_DeoR_CS"/>
</dbReference>
<dbReference type="GO" id="GO:0003700">
    <property type="term" value="F:DNA-binding transcription factor activity"/>
    <property type="evidence" value="ECO:0007669"/>
    <property type="project" value="InterPro"/>
</dbReference>
<gene>
    <name evidence="5" type="ORF">SAMN02745217_02800</name>
</gene>
<dbReference type="PANTHER" id="PTHR30363:SF44">
    <property type="entry name" value="AGA OPERON TRANSCRIPTIONAL REPRESSOR-RELATED"/>
    <property type="match status" value="1"/>
</dbReference>
<dbReference type="EMBL" id="FRFD01000008">
    <property type="protein sequence ID" value="SHO50596.1"/>
    <property type="molecule type" value="Genomic_DNA"/>
</dbReference>
<dbReference type="InterPro" id="IPR050313">
    <property type="entry name" value="Carb_Metab_HTH_regulators"/>
</dbReference>
<protein>
    <submittedName>
        <fullName evidence="5">DeoR-like helix-turn-helix domain-containing protein</fullName>
    </submittedName>
</protein>
<feature type="domain" description="HTH deoR-type" evidence="4">
    <location>
        <begin position="3"/>
        <end position="58"/>
    </location>
</feature>
<evidence type="ECO:0000256" key="1">
    <source>
        <dbReference type="ARBA" id="ARBA00023015"/>
    </source>
</evidence>